<evidence type="ECO:0000256" key="2">
    <source>
        <dbReference type="ARBA" id="ARBA00001946"/>
    </source>
</evidence>
<dbReference type="InterPro" id="IPR038649">
    <property type="entry name" value="EXOI_SH3_sf"/>
</dbReference>
<dbReference type="InterPro" id="IPR023607">
    <property type="entry name" value="Exodeoxyribonuclease_I"/>
</dbReference>
<evidence type="ECO:0000256" key="9">
    <source>
        <dbReference type="ARBA" id="ARBA00022839"/>
    </source>
</evidence>
<dbReference type="CDD" id="cd06138">
    <property type="entry name" value="ExoI_N"/>
    <property type="match status" value="1"/>
</dbReference>
<dbReference type="EC" id="3.1.11.1" evidence="3 14"/>
<evidence type="ECO:0000256" key="11">
    <source>
        <dbReference type="ARBA" id="ARBA00023125"/>
    </source>
</evidence>
<feature type="domain" description="ExoI SH3-like" evidence="15">
    <location>
        <begin position="211"/>
        <end position="364"/>
    </location>
</feature>
<sequence length="489" mass="55397">MALSGMMPPNYGGTVSSTTLYWHDYETWGTDPGADKPAQFAGIRTDEELNIVGEPLMIYCRPSVDCLPQPMASLVTGISPQKALANGVPEIEFIQRILAELGAPGTCGVGYNSLRFDDEVTRYTLYRNLLDPYEREWRSGNSRWDIIDMVRLTYALRPQGIQWPTREDGAPSFRLEELTAANGIAHEGAHDALSDVHATIDMARLIRKQQPKLYDYVFRLRRKQEAAKMIDMRERRPLLHISGKVSANHGHLTYVMPLASHPVNRNAVIVANLAMDPEPLLNLDADTLRERLYTARDQLGEGELPVGLKLVHLNKCPVLAPANMLDDKRATELGIDRATCEANWQKLKDVDLTEKLHSVFLDREFPKKDVEADLYGGFLSDADRDICRELHRGLAARGPEALAGEVPFSDKRLPELLFRMRARNFPETLSEEEHQRWQIWCFQRLTDPTAGASITLEDYFRQLSDLRVQHPERISLITELENWGDSLLA</sequence>
<dbReference type="Gene3D" id="3.30.420.10">
    <property type="entry name" value="Ribonuclease H-like superfamily/Ribonuclease H"/>
    <property type="match status" value="1"/>
</dbReference>
<dbReference type="Proteomes" id="UP001569428">
    <property type="component" value="Unassembled WGS sequence"/>
</dbReference>
<keyword evidence="7 14" id="KW-0227">DNA damage</keyword>
<dbReference type="Pfam" id="PF00929">
    <property type="entry name" value="RNase_T"/>
    <property type="match status" value="1"/>
</dbReference>
<dbReference type="InterPro" id="IPR013620">
    <property type="entry name" value="Exonuc_1_SH3"/>
</dbReference>
<evidence type="ECO:0000256" key="6">
    <source>
        <dbReference type="ARBA" id="ARBA00022723"/>
    </source>
</evidence>
<evidence type="ECO:0000259" key="16">
    <source>
        <dbReference type="PROSITE" id="PS51785"/>
    </source>
</evidence>
<dbReference type="InterPro" id="IPR034747">
    <property type="entry name" value="EXOI_SH3"/>
</dbReference>
<dbReference type="Gene3D" id="3.30.1520.20">
    <property type="entry name" value="Exonuclease ExoI, domain 2"/>
    <property type="match status" value="1"/>
</dbReference>
<evidence type="ECO:0000256" key="8">
    <source>
        <dbReference type="ARBA" id="ARBA00022801"/>
    </source>
</evidence>
<dbReference type="RefSeq" id="WP_020412142.1">
    <property type="nucleotide sequence ID" value="NZ_JBGMEK010000011.1"/>
</dbReference>
<evidence type="ECO:0000256" key="5">
    <source>
        <dbReference type="ARBA" id="ARBA00022722"/>
    </source>
</evidence>
<evidence type="ECO:0000256" key="14">
    <source>
        <dbReference type="PIRNR" id="PIRNR000977"/>
    </source>
</evidence>
<dbReference type="PROSITE" id="PS51785">
    <property type="entry name" value="EXOI_C"/>
    <property type="match status" value="1"/>
</dbReference>
<evidence type="ECO:0000256" key="4">
    <source>
        <dbReference type="ARBA" id="ARBA00019900"/>
    </source>
</evidence>
<dbReference type="InterPro" id="IPR036397">
    <property type="entry name" value="RNaseH_sf"/>
</dbReference>
<evidence type="ECO:0000256" key="7">
    <source>
        <dbReference type="ARBA" id="ARBA00022763"/>
    </source>
</evidence>
<comment type="caution">
    <text evidence="17">The sequence shown here is derived from an EMBL/GenBank/DDBJ whole genome shotgun (WGS) entry which is preliminary data.</text>
</comment>
<comment type="cofactor">
    <cofactor evidence="2">
        <name>Mg(2+)</name>
        <dbReference type="ChEBI" id="CHEBI:18420"/>
    </cofactor>
</comment>
<dbReference type="GO" id="GO:0008310">
    <property type="term" value="F:single-stranded DNA 3'-5' DNA exonuclease activity"/>
    <property type="evidence" value="ECO:0007669"/>
    <property type="project" value="UniProtKB-EC"/>
</dbReference>
<evidence type="ECO:0000256" key="12">
    <source>
        <dbReference type="ARBA" id="ARBA00023204"/>
    </source>
</evidence>
<dbReference type="PROSITE" id="PS51784">
    <property type="entry name" value="EXOI_SH3"/>
    <property type="match status" value="1"/>
</dbReference>
<keyword evidence="8 14" id="KW-0378">Hydrolase</keyword>
<evidence type="ECO:0000256" key="3">
    <source>
        <dbReference type="ARBA" id="ARBA00012108"/>
    </source>
</evidence>
<dbReference type="InterPro" id="IPR013520">
    <property type="entry name" value="Ribonucl_H"/>
</dbReference>
<keyword evidence="9 14" id="KW-0269">Exonuclease</keyword>
<evidence type="ECO:0000259" key="15">
    <source>
        <dbReference type="PROSITE" id="PS51784"/>
    </source>
</evidence>
<comment type="subunit">
    <text evidence="13">Monomer. Interacts with ssb (via C-terminus); this interaction stimulates the exonuclease activity by recruiting the enzyme to its substrate.</text>
</comment>
<gene>
    <name evidence="17" type="primary">sbcB</name>
    <name evidence="17" type="ORF">ACCI49_07340</name>
</gene>
<dbReference type="Gene3D" id="1.10.287.1240">
    <property type="match status" value="1"/>
</dbReference>
<evidence type="ECO:0000256" key="10">
    <source>
        <dbReference type="ARBA" id="ARBA00022842"/>
    </source>
</evidence>
<dbReference type="Gene3D" id="1.20.1280.70">
    <property type="entry name" value="Exonuclease ExoI, domain 3"/>
    <property type="match status" value="1"/>
</dbReference>
<keyword evidence="11" id="KW-0238">DNA-binding</keyword>
<keyword evidence="10" id="KW-0460">Magnesium</keyword>
<keyword evidence="12 14" id="KW-0234">DNA repair</keyword>
<dbReference type="EMBL" id="JBGMEK010000011">
    <property type="protein sequence ID" value="MFA0810732.1"/>
    <property type="molecule type" value="Genomic_DNA"/>
</dbReference>
<accession>A0ABV4NXH2</accession>
<protein>
    <recommendedName>
        <fullName evidence="4 14">Exodeoxyribonuclease I</fullName>
        <ecNumber evidence="3 14">3.1.11.1</ecNumber>
    </recommendedName>
</protein>
<dbReference type="InterPro" id="IPR058561">
    <property type="entry name" value="Exonuc_1_C"/>
</dbReference>
<dbReference type="NCBIfam" id="NF008746">
    <property type="entry name" value="PRK11779.1"/>
    <property type="match status" value="1"/>
</dbReference>
<dbReference type="Pfam" id="PF08411">
    <property type="entry name" value="ExoI_SH3"/>
    <property type="match status" value="1"/>
</dbReference>
<feature type="domain" description="ExoI C-terminal" evidence="16">
    <location>
        <begin position="366"/>
        <end position="489"/>
    </location>
</feature>
<reference evidence="17 18" key="1">
    <citation type="submission" date="2024-08" db="EMBL/GenBank/DDBJ databases">
        <authorList>
            <person name="Ishaq N."/>
        </authorList>
    </citation>
    <scope>NUCLEOTIDE SEQUENCE [LARGE SCALE GENOMIC DNA]</scope>
    <source>
        <strain evidence="17 18">DSM 18651</strain>
    </source>
</reference>
<keyword evidence="6" id="KW-0479">Metal-binding</keyword>
<dbReference type="SMART" id="SM00479">
    <property type="entry name" value="EXOIII"/>
    <property type="match status" value="1"/>
</dbReference>
<evidence type="ECO:0000313" key="18">
    <source>
        <dbReference type="Proteomes" id="UP001569428"/>
    </source>
</evidence>
<evidence type="ECO:0000256" key="13">
    <source>
        <dbReference type="ARBA" id="ARBA00046792"/>
    </source>
</evidence>
<dbReference type="InterPro" id="IPR022894">
    <property type="entry name" value="Oligoribonuclease"/>
</dbReference>
<proteinExistence type="predicted"/>
<keyword evidence="5 14" id="KW-0540">Nuclease</keyword>
<organism evidence="17 18">
    <name type="scientific">Microbulbifer epialgicus</name>
    <dbReference type="NCBI Taxonomy" id="393907"/>
    <lineage>
        <taxon>Bacteria</taxon>
        <taxon>Pseudomonadati</taxon>
        <taxon>Pseudomonadota</taxon>
        <taxon>Gammaproteobacteria</taxon>
        <taxon>Cellvibrionales</taxon>
        <taxon>Microbulbiferaceae</taxon>
        <taxon>Microbulbifer</taxon>
    </lineage>
</organism>
<dbReference type="PANTHER" id="PTHR11046">
    <property type="entry name" value="OLIGORIBONUCLEASE, MITOCHONDRIAL"/>
    <property type="match status" value="1"/>
</dbReference>
<comment type="catalytic activity">
    <reaction evidence="1 14">
        <text>Exonucleolytic cleavage in the 3'- to 5'-direction to yield nucleoside 5'-phosphates.</text>
        <dbReference type="EC" id="3.1.11.1"/>
    </reaction>
</comment>
<keyword evidence="18" id="KW-1185">Reference proteome</keyword>
<dbReference type="Pfam" id="PF26016">
    <property type="entry name" value="ExoI_C"/>
    <property type="match status" value="1"/>
</dbReference>
<name>A0ABV4NXH2_9GAMM</name>
<evidence type="ECO:0000313" key="17">
    <source>
        <dbReference type="EMBL" id="MFA0810732.1"/>
    </source>
</evidence>
<dbReference type="InterPro" id="IPR012337">
    <property type="entry name" value="RNaseH-like_sf"/>
</dbReference>
<evidence type="ECO:0000256" key="1">
    <source>
        <dbReference type="ARBA" id="ARBA00000563"/>
    </source>
</evidence>
<dbReference type="SUPFAM" id="SSF53098">
    <property type="entry name" value="Ribonuclease H-like"/>
    <property type="match status" value="1"/>
</dbReference>
<dbReference type="PIRSF" id="PIRSF000977">
    <property type="entry name" value="Exodeoxyribonuclease_I"/>
    <property type="match status" value="1"/>
</dbReference>
<dbReference type="PANTHER" id="PTHR11046:SF11">
    <property type="entry name" value="EXODEOXYRIBONUCLEASE I"/>
    <property type="match status" value="1"/>
</dbReference>